<feature type="domain" description="C2H2-type" evidence="11">
    <location>
        <begin position="358"/>
        <end position="385"/>
    </location>
</feature>
<evidence type="ECO:0000313" key="12">
    <source>
        <dbReference type="EMBL" id="KAG5271054.1"/>
    </source>
</evidence>
<feature type="domain" description="C2H2-type" evidence="11">
    <location>
        <begin position="1121"/>
        <end position="1144"/>
    </location>
</feature>
<dbReference type="InterPro" id="IPR013087">
    <property type="entry name" value="Znf_C2H2_type"/>
</dbReference>
<feature type="domain" description="C2H2-type" evidence="11">
    <location>
        <begin position="912"/>
        <end position="935"/>
    </location>
</feature>
<reference evidence="12" key="1">
    <citation type="submission" date="2020-10" db="EMBL/GenBank/DDBJ databases">
        <title>Chromosome-scale genome assembly of the Allis shad, Alosa alosa.</title>
        <authorList>
            <person name="Margot Z."/>
            <person name="Christophe K."/>
            <person name="Cabau C."/>
            <person name="Louis A."/>
            <person name="Berthelot C."/>
            <person name="Parey E."/>
            <person name="Roest Crollius H."/>
            <person name="Montfort J."/>
            <person name="Robinson-Rechavi M."/>
            <person name="Bucao C."/>
            <person name="Bouchez O."/>
            <person name="Gislard M."/>
            <person name="Lluch J."/>
            <person name="Milhes M."/>
            <person name="Lampietro C."/>
            <person name="Lopez Roques C."/>
            <person name="Donnadieu C."/>
            <person name="Braasch I."/>
            <person name="Desvignes T."/>
            <person name="Postlethwait J."/>
            <person name="Bobe J."/>
            <person name="Guiguen Y."/>
        </authorList>
    </citation>
    <scope>NUCLEOTIDE SEQUENCE</scope>
    <source>
        <strain evidence="12">M-15738</strain>
        <tissue evidence="12">Blood</tissue>
    </source>
</reference>
<feature type="domain" description="C2H2-type" evidence="11">
    <location>
        <begin position="659"/>
        <end position="680"/>
    </location>
</feature>
<keyword evidence="8" id="KW-0539">Nucleus</keyword>
<proteinExistence type="predicted"/>
<dbReference type="Gene3D" id="3.30.160.60">
    <property type="entry name" value="Classic Zinc Finger"/>
    <property type="match status" value="8"/>
</dbReference>
<comment type="caution">
    <text evidence="12">The sequence shown here is derived from an EMBL/GenBank/DDBJ whole genome shotgun (WGS) entry which is preliminary data.</text>
</comment>
<gene>
    <name evidence="12" type="ORF">AALO_G00175350</name>
</gene>
<keyword evidence="5" id="KW-0862">Zinc</keyword>
<protein>
    <recommendedName>
        <fullName evidence="11">C2H2-type domain-containing protein</fullName>
    </recommendedName>
</protein>
<evidence type="ECO:0000256" key="2">
    <source>
        <dbReference type="ARBA" id="ARBA00022723"/>
    </source>
</evidence>
<dbReference type="EMBL" id="JADWDJ010000013">
    <property type="protein sequence ID" value="KAG5271054.1"/>
    <property type="molecule type" value="Genomic_DNA"/>
</dbReference>
<keyword evidence="4 9" id="KW-0863">Zinc-finger</keyword>
<feature type="domain" description="C2H2-type" evidence="11">
    <location>
        <begin position="699"/>
        <end position="727"/>
    </location>
</feature>
<feature type="compositionally biased region" description="Low complexity" evidence="10">
    <location>
        <begin position="110"/>
        <end position="119"/>
    </location>
</feature>
<keyword evidence="2" id="KW-0479">Metal-binding</keyword>
<dbReference type="InterPro" id="IPR050636">
    <property type="entry name" value="C2H2-ZF_domain-containing"/>
</dbReference>
<evidence type="ECO:0000256" key="8">
    <source>
        <dbReference type="ARBA" id="ARBA00023242"/>
    </source>
</evidence>
<feature type="domain" description="C2H2-type" evidence="11">
    <location>
        <begin position="879"/>
        <end position="907"/>
    </location>
</feature>
<evidence type="ECO:0000256" key="1">
    <source>
        <dbReference type="ARBA" id="ARBA00004123"/>
    </source>
</evidence>
<evidence type="ECO:0000256" key="9">
    <source>
        <dbReference type="PROSITE-ProRule" id="PRU00042"/>
    </source>
</evidence>
<dbReference type="Pfam" id="PF13912">
    <property type="entry name" value="zf-C2H2_6"/>
    <property type="match status" value="4"/>
</dbReference>
<feature type="domain" description="C2H2-type" evidence="11">
    <location>
        <begin position="807"/>
        <end position="834"/>
    </location>
</feature>
<feature type="region of interest" description="Disordered" evidence="10">
    <location>
        <begin position="100"/>
        <end position="134"/>
    </location>
</feature>
<sequence length="1254" mass="140729">MFGLGETRSPDAPPVKTYQCVACSVTFHGLASLLVHQASHASEYSNPPPPPSCSSCGTVFGSRDLLKRHVCASIFPSMAPEFYKCDCGEKCTDFNNFQAHKKSHQGGSGQSHSETHQSGVSPQGLKEESSATAVTSYPVPHSLASTDVSLTSSSLNMPPNSCDSNGISIMNLNEDLATDNRIPKQNSNLFEQLEQALDPAKLNLPLANMEMPNNISPDAEVDEFAQVLKNSVTHSENTEVLQNQNQDVKPAPNKVVMKILANAYMNINKPPELKLGSDKLEGSSSDVGTPDGSDMTSSPKRQLRPSVRRPFHTFPRMVYSKHSPKKPTVSVARRYCPVVLLETRQRFVASDKDIEGNYQCGQCKRIFSDVDKLILHHALHRKERLKSCRRCKQLFISSSGAENHTCSRAPVKDLFSKGKESPSFPKLFLKAAQPSRFHCPLCNRSYTRFYSLKKHNCRFISSLTDSAQDPFGAVENDCPDMEVNGSDVDPLKYMSVGTGGQPQVKKEMLNAESVDVDKHQTEPNNENCFEVLQDPFEDGNDSDSPKESFSPHSAESTTSEPKEIVLVDDIVPTDTVEHVGTEHPDDDDDDDGICIEDQGEEREAISAVEEAEIDVLIEADEDDHKNNVLHQMLVEGSAVSKAQNKDIPSALSNAHVKRFTCGRCHKSFTRNYGLTKHLKICAVGRIRHKTQVFESKKVFDCSQCGKTFSHMDSLKIHKRSCPTGMRMQNEPSGSYNTASQENVFVLPPLTENPSKRQEPTVENSDRNWGIMSLPSVLPRRVTCECGSAFTCPRRLFEHLQMHAQESYICPHCGENLQSWMKYEAHLRSHVQYRQQSAPEEQSQPYNAASFRQQQSFVLSPQQPSTAQLSSQQPSTPAPSSCPKCFKTFKTRRSLLRHLRLSCYGEASAPKGYACSRCGMSFLSTYTLDLHMQSNTCTLSVKPMRCPVCIRWFTSVEGLKRHLITHSQDKVFSCRLCPRGFQKPEDLEVHKKMAHGVVQEEQELQSVESREEITITSNNKLFKFFRCNMCPRMYHSMRSLKDHRKKAHSLLGGGNAAQTSETLGVQNSQMNFFRCQLCQRTYHTLKSLKNHRRRVHHILAGSHVPQRADPLGAVQSSSSNIFRCQICHRAYPTQKAWRNHRRRVHRILGGGPEMQTGESFRLMHSQAPAFTCQACRRTYPTLQSLRDHRRKVHHMPGGMLDSQISNAVDAAHNSQPMVFSCHICDRSYSKLQSLKDHRRKVHRIPGGQIDVIKVE</sequence>
<feature type="domain" description="C2H2-type" evidence="11">
    <location>
        <begin position="1072"/>
        <end position="1095"/>
    </location>
</feature>
<feature type="region of interest" description="Disordered" evidence="10">
    <location>
        <begin position="532"/>
        <end position="564"/>
    </location>
</feature>
<evidence type="ECO:0000256" key="5">
    <source>
        <dbReference type="ARBA" id="ARBA00022833"/>
    </source>
</evidence>
<dbReference type="SMART" id="SM00355">
    <property type="entry name" value="ZnF_C2H2"/>
    <property type="match status" value="18"/>
</dbReference>
<comment type="subcellular location">
    <subcellularLocation>
        <location evidence="1">Nucleus</location>
    </subcellularLocation>
</comment>
<feature type="domain" description="C2H2-type" evidence="11">
    <location>
        <begin position="943"/>
        <end position="970"/>
    </location>
</feature>
<feature type="domain" description="C2H2-type" evidence="11">
    <location>
        <begin position="1169"/>
        <end position="1192"/>
    </location>
</feature>
<feature type="domain" description="C2H2-type" evidence="11">
    <location>
        <begin position="18"/>
        <end position="45"/>
    </location>
</feature>
<dbReference type="PANTHER" id="PTHR47772:SF13">
    <property type="entry name" value="GASTRULA ZINC FINGER PROTEIN XLCGF49.1-LIKE-RELATED"/>
    <property type="match status" value="1"/>
</dbReference>
<dbReference type="PROSITE" id="PS50157">
    <property type="entry name" value="ZINC_FINGER_C2H2_2"/>
    <property type="match status" value="14"/>
</dbReference>
<dbReference type="PROSITE" id="PS00028">
    <property type="entry name" value="ZINC_FINGER_C2H2_1"/>
    <property type="match status" value="8"/>
</dbReference>
<dbReference type="GO" id="GO:0005634">
    <property type="term" value="C:nucleus"/>
    <property type="evidence" value="ECO:0007669"/>
    <property type="project" value="UniProtKB-SubCell"/>
</dbReference>
<evidence type="ECO:0000256" key="4">
    <source>
        <dbReference type="ARBA" id="ARBA00022771"/>
    </source>
</evidence>
<dbReference type="Pfam" id="PF00096">
    <property type="entry name" value="zf-C2H2"/>
    <property type="match status" value="3"/>
</dbReference>
<evidence type="ECO:0000256" key="6">
    <source>
        <dbReference type="ARBA" id="ARBA00023015"/>
    </source>
</evidence>
<dbReference type="AlphaFoldDB" id="A0AAV6G7I7"/>
<keyword evidence="13" id="KW-1185">Reference proteome</keyword>
<name>A0AAV6G7I7_9TELE</name>
<dbReference type="PANTHER" id="PTHR47772">
    <property type="entry name" value="ZINC FINGER PROTEIN 200"/>
    <property type="match status" value="1"/>
</dbReference>
<evidence type="ECO:0000256" key="7">
    <source>
        <dbReference type="ARBA" id="ARBA00023163"/>
    </source>
</evidence>
<evidence type="ECO:0000313" key="13">
    <source>
        <dbReference type="Proteomes" id="UP000823561"/>
    </source>
</evidence>
<feature type="compositionally biased region" description="Polar residues" evidence="10">
    <location>
        <begin position="550"/>
        <end position="559"/>
    </location>
</feature>
<dbReference type="SUPFAM" id="SSF57667">
    <property type="entry name" value="beta-beta-alpha zinc fingers"/>
    <property type="match status" value="5"/>
</dbReference>
<feature type="domain" description="C2H2-type" evidence="11">
    <location>
        <begin position="971"/>
        <end position="994"/>
    </location>
</feature>
<keyword evidence="3" id="KW-0677">Repeat</keyword>
<feature type="domain" description="C2H2-type" evidence="11">
    <location>
        <begin position="1218"/>
        <end position="1241"/>
    </location>
</feature>
<dbReference type="FunFam" id="3.30.160.60:FF:000100">
    <property type="entry name" value="Zinc finger 45-like"/>
    <property type="match status" value="1"/>
</dbReference>
<keyword evidence="7" id="KW-0804">Transcription</keyword>
<keyword evidence="6" id="KW-0805">Transcription regulation</keyword>
<accession>A0AAV6G7I7</accession>
<evidence type="ECO:0000256" key="10">
    <source>
        <dbReference type="SAM" id="MobiDB-lite"/>
    </source>
</evidence>
<evidence type="ECO:0000256" key="3">
    <source>
        <dbReference type="ARBA" id="ARBA00022737"/>
    </source>
</evidence>
<feature type="domain" description="C2H2-type" evidence="11">
    <location>
        <begin position="1024"/>
        <end position="1048"/>
    </location>
</feature>
<dbReference type="Proteomes" id="UP000823561">
    <property type="component" value="Chromosome 13"/>
</dbReference>
<feature type="region of interest" description="Disordered" evidence="10">
    <location>
        <begin position="861"/>
        <end position="880"/>
    </location>
</feature>
<feature type="region of interest" description="Disordered" evidence="10">
    <location>
        <begin position="274"/>
        <end position="304"/>
    </location>
</feature>
<evidence type="ECO:0000259" key="11">
    <source>
        <dbReference type="PROSITE" id="PS50157"/>
    </source>
</evidence>
<dbReference type="InterPro" id="IPR036236">
    <property type="entry name" value="Znf_C2H2_sf"/>
</dbReference>
<dbReference type="GO" id="GO:0008270">
    <property type="term" value="F:zinc ion binding"/>
    <property type="evidence" value="ECO:0007669"/>
    <property type="project" value="UniProtKB-KW"/>
</dbReference>
<organism evidence="12 13">
    <name type="scientific">Alosa alosa</name>
    <name type="common">allis shad</name>
    <dbReference type="NCBI Taxonomy" id="278164"/>
    <lineage>
        <taxon>Eukaryota</taxon>
        <taxon>Metazoa</taxon>
        <taxon>Chordata</taxon>
        <taxon>Craniata</taxon>
        <taxon>Vertebrata</taxon>
        <taxon>Euteleostomi</taxon>
        <taxon>Actinopterygii</taxon>
        <taxon>Neopterygii</taxon>
        <taxon>Teleostei</taxon>
        <taxon>Clupei</taxon>
        <taxon>Clupeiformes</taxon>
        <taxon>Clupeoidei</taxon>
        <taxon>Clupeidae</taxon>
        <taxon>Alosa</taxon>
    </lineage>
</organism>